<dbReference type="EMBL" id="ML179117">
    <property type="protein sequence ID" value="THU99596.1"/>
    <property type="molecule type" value="Genomic_DNA"/>
</dbReference>
<gene>
    <name evidence="2" type="ORF">K435DRAFT_964400</name>
</gene>
<reference evidence="2 3" key="1">
    <citation type="journal article" date="2019" name="Nat. Ecol. Evol.">
        <title>Megaphylogeny resolves global patterns of mushroom evolution.</title>
        <authorList>
            <person name="Varga T."/>
            <person name="Krizsan K."/>
            <person name="Foldi C."/>
            <person name="Dima B."/>
            <person name="Sanchez-Garcia M."/>
            <person name="Sanchez-Ramirez S."/>
            <person name="Szollosi G.J."/>
            <person name="Szarkandi J.G."/>
            <person name="Papp V."/>
            <person name="Albert L."/>
            <person name="Andreopoulos W."/>
            <person name="Angelini C."/>
            <person name="Antonin V."/>
            <person name="Barry K.W."/>
            <person name="Bougher N.L."/>
            <person name="Buchanan P."/>
            <person name="Buyck B."/>
            <person name="Bense V."/>
            <person name="Catcheside P."/>
            <person name="Chovatia M."/>
            <person name="Cooper J."/>
            <person name="Damon W."/>
            <person name="Desjardin D."/>
            <person name="Finy P."/>
            <person name="Geml J."/>
            <person name="Haridas S."/>
            <person name="Hughes K."/>
            <person name="Justo A."/>
            <person name="Karasinski D."/>
            <person name="Kautmanova I."/>
            <person name="Kiss B."/>
            <person name="Kocsube S."/>
            <person name="Kotiranta H."/>
            <person name="LaButti K.M."/>
            <person name="Lechner B.E."/>
            <person name="Liimatainen K."/>
            <person name="Lipzen A."/>
            <person name="Lukacs Z."/>
            <person name="Mihaltcheva S."/>
            <person name="Morgado L.N."/>
            <person name="Niskanen T."/>
            <person name="Noordeloos M.E."/>
            <person name="Ohm R.A."/>
            <person name="Ortiz-Santana B."/>
            <person name="Ovrebo C."/>
            <person name="Racz N."/>
            <person name="Riley R."/>
            <person name="Savchenko A."/>
            <person name="Shiryaev A."/>
            <person name="Soop K."/>
            <person name="Spirin V."/>
            <person name="Szebenyi C."/>
            <person name="Tomsovsky M."/>
            <person name="Tulloss R.E."/>
            <person name="Uehling J."/>
            <person name="Grigoriev I.V."/>
            <person name="Vagvolgyi C."/>
            <person name="Papp T."/>
            <person name="Martin F.M."/>
            <person name="Miettinen O."/>
            <person name="Hibbett D.S."/>
            <person name="Nagy L.G."/>
        </authorList>
    </citation>
    <scope>NUCLEOTIDE SEQUENCE [LARGE SCALE GENOMIC DNA]</scope>
    <source>
        <strain evidence="2 3">CBS 962.96</strain>
    </source>
</reference>
<name>A0A4S8MAX9_DENBC</name>
<evidence type="ECO:0000313" key="2">
    <source>
        <dbReference type="EMBL" id="THU99596.1"/>
    </source>
</evidence>
<dbReference type="OrthoDB" id="3203574at2759"/>
<dbReference type="Proteomes" id="UP000297245">
    <property type="component" value="Unassembled WGS sequence"/>
</dbReference>
<accession>A0A4S8MAX9</accession>
<proteinExistence type="predicted"/>
<dbReference type="AlphaFoldDB" id="A0A4S8MAX9"/>
<organism evidence="2 3">
    <name type="scientific">Dendrothele bispora (strain CBS 962.96)</name>
    <dbReference type="NCBI Taxonomy" id="1314807"/>
    <lineage>
        <taxon>Eukaryota</taxon>
        <taxon>Fungi</taxon>
        <taxon>Dikarya</taxon>
        <taxon>Basidiomycota</taxon>
        <taxon>Agaricomycotina</taxon>
        <taxon>Agaricomycetes</taxon>
        <taxon>Agaricomycetidae</taxon>
        <taxon>Agaricales</taxon>
        <taxon>Agaricales incertae sedis</taxon>
        <taxon>Dendrothele</taxon>
    </lineage>
</organism>
<keyword evidence="3" id="KW-1185">Reference proteome</keyword>
<sequence length="228" mass="23993">MQPFGPQNSPSFPSNNVPQIPQMPQVQGSSMVGPFNMGNINMPMNLNFMGGMGMNNVNAMGAVNNMGRSFHSSNDGMSIELFKANIQVTLEKVLSVQSIARATLAGIQNAYHAGSNPAQTEANIATLKQDLSALADLMRHSGVGALPLLLPQLPPLPTDADQSSTNQTPSIVVPSEEQMLADATKSVNMLFEQLNRMRDSAGTVANLLQVAPIGQSGVISGSSNMSIG</sequence>
<evidence type="ECO:0000256" key="1">
    <source>
        <dbReference type="SAM" id="MobiDB-lite"/>
    </source>
</evidence>
<feature type="region of interest" description="Disordered" evidence="1">
    <location>
        <begin position="1"/>
        <end position="28"/>
    </location>
</feature>
<evidence type="ECO:0000313" key="3">
    <source>
        <dbReference type="Proteomes" id="UP000297245"/>
    </source>
</evidence>
<protein>
    <submittedName>
        <fullName evidence="2">Uncharacterized protein</fullName>
    </submittedName>
</protein>